<dbReference type="EMBL" id="JAQOWY010000211">
    <property type="protein sequence ID" value="KAK1847150.1"/>
    <property type="molecule type" value="Genomic_DNA"/>
</dbReference>
<keyword evidence="5" id="KW-1185">Reference proteome</keyword>
<dbReference type="Gene3D" id="3.40.50.300">
    <property type="entry name" value="P-loop containing nucleotide triphosphate hydrolases"/>
    <property type="match status" value="1"/>
</dbReference>
<evidence type="ECO:0000313" key="4">
    <source>
        <dbReference type="EMBL" id="KAK1847150.1"/>
    </source>
</evidence>
<organism evidence="4 5">
    <name type="scientific">Colletotrichum chrysophilum</name>
    <dbReference type="NCBI Taxonomy" id="1836956"/>
    <lineage>
        <taxon>Eukaryota</taxon>
        <taxon>Fungi</taxon>
        <taxon>Dikarya</taxon>
        <taxon>Ascomycota</taxon>
        <taxon>Pezizomycotina</taxon>
        <taxon>Sordariomycetes</taxon>
        <taxon>Hypocreomycetidae</taxon>
        <taxon>Glomerellales</taxon>
        <taxon>Glomerellaceae</taxon>
        <taxon>Colletotrichum</taxon>
        <taxon>Colletotrichum gloeosporioides species complex</taxon>
    </lineage>
</organism>
<proteinExistence type="predicted"/>
<name>A0AAD9AHR9_9PEZI</name>
<protein>
    <submittedName>
        <fullName evidence="4">Nacht and wd40 domain protein</fullName>
    </submittedName>
</protein>
<dbReference type="InterPro" id="IPR056884">
    <property type="entry name" value="NPHP3-like_N"/>
</dbReference>
<evidence type="ECO:0000313" key="5">
    <source>
        <dbReference type="Proteomes" id="UP001243330"/>
    </source>
</evidence>
<dbReference type="PANTHER" id="PTHR10039">
    <property type="entry name" value="AMELOGENIN"/>
    <property type="match status" value="1"/>
</dbReference>
<dbReference type="Proteomes" id="UP001243330">
    <property type="component" value="Unassembled WGS sequence"/>
</dbReference>
<evidence type="ECO:0000259" key="3">
    <source>
        <dbReference type="Pfam" id="PF24883"/>
    </source>
</evidence>
<feature type="domain" description="Nephrocystin 3-like N-terminal" evidence="3">
    <location>
        <begin position="80"/>
        <end position="255"/>
    </location>
</feature>
<dbReference type="SUPFAM" id="SSF52540">
    <property type="entry name" value="P-loop containing nucleoside triphosphate hydrolases"/>
    <property type="match status" value="1"/>
</dbReference>
<gene>
    <name evidence="4" type="ORF">CCHR01_10195</name>
</gene>
<evidence type="ECO:0000256" key="1">
    <source>
        <dbReference type="ARBA" id="ARBA00022737"/>
    </source>
</evidence>
<feature type="region of interest" description="Disordered" evidence="2">
    <location>
        <begin position="665"/>
        <end position="721"/>
    </location>
</feature>
<evidence type="ECO:0000256" key="2">
    <source>
        <dbReference type="SAM" id="MobiDB-lite"/>
    </source>
</evidence>
<dbReference type="InterPro" id="IPR011044">
    <property type="entry name" value="Quino_amine_DH_bsu"/>
</dbReference>
<keyword evidence="1" id="KW-0677">Repeat</keyword>
<dbReference type="SUPFAM" id="SSF50969">
    <property type="entry name" value="YVTN repeat-like/Quinoprotein amine dehydrogenase"/>
    <property type="match status" value="1"/>
</dbReference>
<dbReference type="Pfam" id="PF24883">
    <property type="entry name" value="NPHP3_N"/>
    <property type="match status" value="1"/>
</dbReference>
<sequence length="873" mass="99454">MIASASRSGRSDMSNHQYTNIAVTGSSNTHFGDKHINNYYAGELDNARYLKVARGAVFDDRENEKGPLCHPHTRKRLRAKIAQWVDDPKGKCIFWLRGAAGTGKSTISRTVAKSFSDKGKLAASFFFNRIIDDCRKADLFVTTIANQLVHNVHGCQDIQGLGDLIRNVVHKNPDLLSKTLETQFAELILGPFKQLKPVGTSRITMLLAIDALDECDNENYTGAGPYLERTRMIVGLLGELGSVTGIRVRVFITSRPELPIHLGFKHDVPERFHQDVALHEISPSEIQQDIRAYLEHELQRIQSLYDISPPWPDTNTTTMIVGGIILLADPLPVISLSRLLDEDEDEVFLHLKNLHSVLSVPDDPESNQPIRVFHLSFPEYLLDRSGERSHFFIEEQQKHTDLLDCCLRIMANRNQYCLKNDICHLGDPGVLRKEVASEKIRENIPQHLRYACIYWVHHFEKAHCLTNETKVYDFLTKFFVHWLEAMSWLGRIEQSITDVHKLQALFHSPGSKNQVALFLEDARRFVTEHKYTIDRAPCQVYVSALLFSPTDSIVKQTFQSEIPNWVLRAPDTATTWDVAQRSLHKYGPHVRDMCYSHDGVYLAIATDKEVNYDWDYSLMLINVESDSIKWIIKIDNYRRPAVIAFDPTGSRIVVGARVAYQDRIDDGMNDETDDEMDVEVDAEVDDEVDDETDEETDEETDDGMDDELSDALDSEDDEIDDGPARVSYAFVLSIHEGGRLLHSEPINEWGTEHAKSLSVGFIGAAPVVVEPQYWLRLKRMAEQDGTPAPANSISCHVYVRKFGEDYWIMKGGRRKVLLPDDCKTWDPVDNWDNLSHRVFGYNRTRNKPWLLELDCRNCIFPGNVLGMKIDDQG</sequence>
<accession>A0AAD9AHR9</accession>
<feature type="compositionally biased region" description="Acidic residues" evidence="2">
    <location>
        <begin position="667"/>
        <end position="721"/>
    </location>
</feature>
<dbReference type="AlphaFoldDB" id="A0AAD9AHR9"/>
<dbReference type="PANTHER" id="PTHR10039:SF14">
    <property type="entry name" value="NACHT DOMAIN-CONTAINING PROTEIN"/>
    <property type="match status" value="1"/>
</dbReference>
<reference evidence="4" key="1">
    <citation type="submission" date="2023-01" db="EMBL/GenBank/DDBJ databases">
        <title>Colletotrichum chrysophilum M932 genome sequence.</title>
        <authorList>
            <person name="Baroncelli R."/>
        </authorList>
    </citation>
    <scope>NUCLEOTIDE SEQUENCE</scope>
    <source>
        <strain evidence="4">M932</strain>
    </source>
</reference>
<comment type="caution">
    <text evidence="4">The sequence shown here is derived from an EMBL/GenBank/DDBJ whole genome shotgun (WGS) entry which is preliminary data.</text>
</comment>
<dbReference type="InterPro" id="IPR027417">
    <property type="entry name" value="P-loop_NTPase"/>
</dbReference>